<keyword evidence="1" id="KW-0472">Membrane</keyword>
<feature type="domain" description="Nucleoside transporter/FeoB GTPase Gate" evidence="2">
    <location>
        <begin position="39"/>
        <end position="140"/>
    </location>
</feature>
<evidence type="ECO:0000313" key="4">
    <source>
        <dbReference type="EMBL" id="TCO67841.1"/>
    </source>
</evidence>
<reference evidence="3 5" key="1">
    <citation type="journal article" date="2018" name="Nat. Biotechnol.">
        <title>A standardized bacterial taxonomy based on genome phylogeny substantially revises the tree of life.</title>
        <authorList>
            <person name="Parks D.H."/>
            <person name="Chuvochina M."/>
            <person name="Waite D.W."/>
            <person name="Rinke C."/>
            <person name="Skarshewski A."/>
            <person name="Chaumeil P.A."/>
            <person name="Hugenholtz P."/>
        </authorList>
    </citation>
    <scope>NUCLEOTIDE SEQUENCE [LARGE SCALE GENOMIC DNA]</scope>
    <source>
        <strain evidence="3">UBA12544</strain>
    </source>
</reference>
<dbReference type="RefSeq" id="WP_011025746.1">
    <property type="nucleotide sequence ID" value="NZ_DOLB01000096.1"/>
</dbReference>
<feature type="transmembrane region" description="Helical" evidence="1">
    <location>
        <begin position="35"/>
        <end position="57"/>
    </location>
</feature>
<evidence type="ECO:0000259" key="2">
    <source>
        <dbReference type="Pfam" id="PF07670"/>
    </source>
</evidence>
<dbReference type="InterPro" id="IPR014226">
    <property type="entry name" value="Spore_IM_YlbJ"/>
</dbReference>
<reference evidence="4 6" key="2">
    <citation type="submission" date="2019-03" db="EMBL/GenBank/DDBJ databases">
        <title>Genomic Encyclopedia of Type Strains, Phase IV (KMG-IV): sequencing the most valuable type-strain genomes for metagenomic binning, comparative biology and taxonomic classification.</title>
        <authorList>
            <person name="Goeker M."/>
        </authorList>
    </citation>
    <scope>NUCLEOTIDE SEQUENCE [LARGE SCALE GENOMIC DNA]</scope>
    <source>
        <strain evidence="4 6">DSM 13054</strain>
    </source>
</reference>
<feature type="transmembrane region" description="Helical" evidence="1">
    <location>
        <begin position="119"/>
        <end position="139"/>
    </location>
</feature>
<evidence type="ECO:0000313" key="6">
    <source>
        <dbReference type="Proteomes" id="UP000294886"/>
    </source>
</evidence>
<dbReference type="EMBL" id="SLWU01000005">
    <property type="protein sequence ID" value="TCO67841.1"/>
    <property type="molecule type" value="Genomic_DNA"/>
</dbReference>
<organism evidence="3 5">
    <name type="scientific">Caldanaerobacter subterraneus</name>
    <dbReference type="NCBI Taxonomy" id="911092"/>
    <lineage>
        <taxon>Bacteria</taxon>
        <taxon>Bacillati</taxon>
        <taxon>Bacillota</taxon>
        <taxon>Clostridia</taxon>
        <taxon>Thermoanaerobacterales</taxon>
        <taxon>Thermoanaerobacteraceae</taxon>
        <taxon>Caldanaerobacter</taxon>
    </lineage>
</organism>
<dbReference type="Pfam" id="PF07670">
    <property type="entry name" value="Gate"/>
    <property type="match status" value="2"/>
</dbReference>
<feature type="domain" description="Nucleoside transporter/FeoB GTPase Gate" evidence="2">
    <location>
        <begin position="209"/>
        <end position="302"/>
    </location>
</feature>
<protein>
    <submittedName>
        <fullName evidence="3">Sporulation integral membrane protein YlbJ</fullName>
    </submittedName>
</protein>
<evidence type="ECO:0000256" key="1">
    <source>
        <dbReference type="SAM" id="Phobius"/>
    </source>
</evidence>
<dbReference type="Proteomes" id="UP000294886">
    <property type="component" value="Unassembled WGS sequence"/>
</dbReference>
<feature type="transmembrane region" description="Helical" evidence="1">
    <location>
        <begin position="357"/>
        <end position="382"/>
    </location>
</feature>
<name>A0A101E7C0_9THEO</name>
<dbReference type="EMBL" id="DOLB01000096">
    <property type="protein sequence ID" value="HBT49465.1"/>
    <property type="molecule type" value="Genomic_DNA"/>
</dbReference>
<keyword evidence="1" id="KW-0812">Transmembrane</keyword>
<keyword evidence="1" id="KW-1133">Transmembrane helix</keyword>
<sequence>MKKALYNILISLIILMVISLVIFPKEALEAAKGGINLWLFTIAPSLFPFFIGSELLLQLGVVHFLGNLLEPFMRPLFNVPGSGSFAMAIGYTSGYPVGAQIITRLWEEKLCTTEEAERLMAFCNNSGPLFMLGAVAIGMMNSPKAGYIIMASNYLAAITTGLLFRFYKKSTRKVTYSKKTGFYSIVVQNKKNFSILLSEAVTKSVNTILLIGGYVVFFSVVIEFLKLYNILSLFSSIFKPFFSLLGIEEIVIPSFLSGILEITVGSSMISQLPIPISQKVVLISSIIAWGGISIHGQVLGVISKTKIGYFPYFIAKSIQFFLAGAYSYLMTILTPLEEQALTLPAFNMYSSKNPLNLLQLSSFLFIATLLFLIFLSLTLAFCSKKR</sequence>
<feature type="transmembrane region" description="Helical" evidence="1">
    <location>
        <begin position="200"/>
        <end position="222"/>
    </location>
</feature>
<dbReference type="InterPro" id="IPR011642">
    <property type="entry name" value="Gate_dom"/>
</dbReference>
<dbReference type="NCBIfam" id="TIGR02871">
    <property type="entry name" value="spore_ylbJ"/>
    <property type="match status" value="1"/>
</dbReference>
<feature type="transmembrane region" description="Helical" evidence="1">
    <location>
        <begin position="145"/>
        <end position="167"/>
    </location>
</feature>
<proteinExistence type="predicted"/>
<feature type="transmembrane region" description="Helical" evidence="1">
    <location>
        <begin position="77"/>
        <end position="98"/>
    </location>
</feature>
<feature type="transmembrane region" description="Helical" evidence="1">
    <location>
        <begin position="6"/>
        <end position="23"/>
    </location>
</feature>
<dbReference type="OMA" id="LEPFMRP"/>
<comment type="caution">
    <text evidence="3">The sequence shown here is derived from an EMBL/GenBank/DDBJ whole genome shotgun (WGS) entry which is preliminary data.</text>
</comment>
<dbReference type="AlphaFoldDB" id="A0A101E7C0"/>
<feature type="transmembrane region" description="Helical" evidence="1">
    <location>
        <begin position="280"/>
        <end position="302"/>
    </location>
</feature>
<dbReference type="Proteomes" id="UP000264445">
    <property type="component" value="Unassembled WGS sequence"/>
</dbReference>
<feature type="transmembrane region" description="Helical" evidence="1">
    <location>
        <begin position="309"/>
        <end position="329"/>
    </location>
</feature>
<gene>
    <name evidence="3" type="primary">ylbJ</name>
    <name evidence="3" type="ORF">DEA61_06510</name>
    <name evidence="4" type="ORF">EV203_105102</name>
</gene>
<evidence type="ECO:0000313" key="5">
    <source>
        <dbReference type="Proteomes" id="UP000264445"/>
    </source>
</evidence>
<accession>A0A101E7C0</accession>
<evidence type="ECO:0000313" key="3">
    <source>
        <dbReference type="EMBL" id="HBT49465.1"/>
    </source>
</evidence>